<accession>A0A2H6K8B8</accession>
<gene>
    <name evidence="1" type="ORF">BOVATA_007270</name>
</gene>
<dbReference type="Proteomes" id="UP000236319">
    <property type="component" value="Unassembled WGS sequence"/>
</dbReference>
<dbReference type="AlphaFoldDB" id="A0A2H6K8B8"/>
<dbReference type="VEuPathDB" id="PiroplasmaDB:BOVATA_007270"/>
<name>A0A2H6K8B8_9APIC</name>
<dbReference type="GeneID" id="39873004"/>
<protein>
    <submittedName>
        <fullName evidence="1">Uncharacterized protein</fullName>
    </submittedName>
</protein>
<reference evidence="1 2" key="1">
    <citation type="journal article" date="2017" name="BMC Genomics">
        <title>Whole-genome assembly of Babesia ovata and comparative genomics between closely related pathogens.</title>
        <authorList>
            <person name="Yamagishi J."/>
            <person name="Asada M."/>
            <person name="Hakimi H."/>
            <person name="Tanaka T.Q."/>
            <person name="Sugimoto C."/>
            <person name="Kawazu S."/>
        </authorList>
    </citation>
    <scope>NUCLEOTIDE SEQUENCE [LARGE SCALE GENOMIC DNA]</scope>
    <source>
        <strain evidence="1 2">Miyake</strain>
    </source>
</reference>
<evidence type="ECO:0000313" key="2">
    <source>
        <dbReference type="Proteomes" id="UP000236319"/>
    </source>
</evidence>
<comment type="caution">
    <text evidence="1">The sequence shown here is derived from an EMBL/GenBank/DDBJ whole genome shotgun (WGS) entry which is preliminary data.</text>
</comment>
<evidence type="ECO:0000313" key="1">
    <source>
        <dbReference type="EMBL" id="GBE59234.1"/>
    </source>
</evidence>
<proteinExistence type="predicted"/>
<sequence>MVYNSLEAPHNLKEGVDWLMALKGDDSEKNLAALGAAVHKFLADKPVGKMEVPALESVKLITKEFLEQPELKNMWPASELLGRFNKPMNKNFVGSAKCFYNVDESDYTNVVKARRLTSKTIAEKLGKIVAG</sequence>
<organism evidence="1 2">
    <name type="scientific">Babesia ovata</name>
    <dbReference type="NCBI Taxonomy" id="189622"/>
    <lineage>
        <taxon>Eukaryota</taxon>
        <taxon>Sar</taxon>
        <taxon>Alveolata</taxon>
        <taxon>Apicomplexa</taxon>
        <taxon>Aconoidasida</taxon>
        <taxon>Piroplasmida</taxon>
        <taxon>Babesiidae</taxon>
        <taxon>Babesia</taxon>
    </lineage>
</organism>
<dbReference type="RefSeq" id="XP_028865477.1">
    <property type="nucleotide sequence ID" value="XM_029009644.1"/>
</dbReference>
<keyword evidence="2" id="KW-1185">Reference proteome</keyword>
<dbReference type="EMBL" id="BDSA01000001">
    <property type="protein sequence ID" value="GBE59234.1"/>
    <property type="molecule type" value="Genomic_DNA"/>
</dbReference>